<dbReference type="InterPro" id="IPR012336">
    <property type="entry name" value="Thioredoxin-like_fold"/>
</dbReference>
<feature type="signal peptide" evidence="1">
    <location>
        <begin position="1"/>
        <end position="18"/>
    </location>
</feature>
<dbReference type="RefSeq" id="WP_138987527.1">
    <property type="nucleotide sequence ID" value="NZ_CP043869.1"/>
</dbReference>
<gene>
    <name evidence="3" type="ORF">F0U83_10820</name>
</gene>
<dbReference type="OrthoDB" id="7066560at2"/>
<evidence type="ECO:0000256" key="1">
    <source>
        <dbReference type="SAM" id="SignalP"/>
    </source>
</evidence>
<evidence type="ECO:0000313" key="3">
    <source>
        <dbReference type="EMBL" id="QEQ97163.1"/>
    </source>
</evidence>
<keyword evidence="1" id="KW-0732">Signal</keyword>
<dbReference type="KEGG" id="ncu:F0U83_10820"/>
<feature type="domain" description="Thioredoxin-like fold" evidence="2">
    <location>
        <begin position="38"/>
        <end position="132"/>
    </location>
</feature>
<protein>
    <submittedName>
        <fullName evidence="3">Thioredoxin fold domain-containing protein</fullName>
    </submittedName>
</protein>
<keyword evidence="4" id="KW-1185">Reference proteome</keyword>
<dbReference type="Gene3D" id="3.40.30.10">
    <property type="entry name" value="Glutaredoxin"/>
    <property type="match status" value="1"/>
</dbReference>
<dbReference type="AlphaFoldDB" id="A0A5P1RC41"/>
<feature type="chain" id="PRO_5024922134" evidence="1">
    <location>
        <begin position="19"/>
        <end position="152"/>
    </location>
</feature>
<dbReference type="Proteomes" id="UP000324760">
    <property type="component" value="Chromosome"/>
</dbReference>
<evidence type="ECO:0000313" key="4">
    <source>
        <dbReference type="Proteomes" id="UP000324760"/>
    </source>
</evidence>
<proteinExistence type="predicted"/>
<dbReference type="InterPro" id="IPR036249">
    <property type="entry name" value="Thioredoxin-like_sf"/>
</dbReference>
<name>A0A5P1RC41_9GAMM</name>
<organism evidence="3 4">
    <name type="scientific">Neptunomonas concharum</name>
    <dbReference type="NCBI Taxonomy" id="1031538"/>
    <lineage>
        <taxon>Bacteria</taxon>
        <taxon>Pseudomonadati</taxon>
        <taxon>Pseudomonadota</taxon>
        <taxon>Gammaproteobacteria</taxon>
        <taxon>Oceanospirillales</taxon>
        <taxon>Oceanospirillaceae</taxon>
        <taxon>Neptunomonas</taxon>
    </lineage>
</organism>
<evidence type="ECO:0000259" key="2">
    <source>
        <dbReference type="Pfam" id="PF13098"/>
    </source>
</evidence>
<reference evidence="3 4" key="1">
    <citation type="journal article" date="2019" name="Biochem. Eng. J.">
        <title>Metabolic engineering of the marine bacteria Neptunomonas concharum for the production of acetoin and meso-2,3-butanediol from acetate.</title>
        <authorList>
            <person name="Li W."/>
            <person name="Pu N."/>
            <person name="Liu C.-X."/>
            <person name="Yuan Q.-P."/>
            <person name="Li Z.-J."/>
        </authorList>
    </citation>
    <scope>NUCLEOTIDE SEQUENCE [LARGE SCALE GENOMIC DNA]</scope>
    <source>
        <strain evidence="3 4">JCM17730</strain>
    </source>
</reference>
<sequence length="152" mass="17415">MARLLALLLFLPWLIAQAGELPKAQNFQLDAKQLQPQQLLLVLASRHDCSYCSLIRNDFLYPMSQNPGYQKKLIIRELKIDENKKIIDFDGRPIAVKELARRYNASLTPTLMFLDKTGKQLTKNHVGITTPEFFGFYLDQSIEAALEHLAIQ</sequence>
<dbReference type="SUPFAM" id="SSF52833">
    <property type="entry name" value="Thioredoxin-like"/>
    <property type="match status" value="1"/>
</dbReference>
<accession>A0A5P1RC41</accession>
<dbReference type="EMBL" id="CP043869">
    <property type="protein sequence ID" value="QEQ97163.1"/>
    <property type="molecule type" value="Genomic_DNA"/>
</dbReference>
<dbReference type="Pfam" id="PF13098">
    <property type="entry name" value="Thioredoxin_2"/>
    <property type="match status" value="1"/>
</dbReference>